<dbReference type="OrthoDB" id="7771437at2"/>
<evidence type="ECO:0000313" key="2">
    <source>
        <dbReference type="EMBL" id="SFI82199.1"/>
    </source>
</evidence>
<protein>
    <recommendedName>
        <fullName evidence="4">Yip1 domain-containing protein</fullName>
    </recommendedName>
</protein>
<proteinExistence type="predicted"/>
<dbReference type="AlphaFoldDB" id="A0A1I3LBT7"/>
<feature type="transmembrane region" description="Helical" evidence="1">
    <location>
        <begin position="134"/>
        <end position="153"/>
    </location>
</feature>
<dbReference type="Proteomes" id="UP000199630">
    <property type="component" value="Unassembled WGS sequence"/>
</dbReference>
<feature type="transmembrane region" description="Helical" evidence="1">
    <location>
        <begin position="29"/>
        <end position="49"/>
    </location>
</feature>
<dbReference type="STRING" id="588602.SAMN04487991_0966"/>
<keyword evidence="3" id="KW-1185">Reference proteome</keyword>
<keyword evidence="1" id="KW-0472">Membrane</keyword>
<accession>A0A1I3LBT7</accession>
<name>A0A1I3LBT7_9RHOB</name>
<keyword evidence="1" id="KW-1133">Transmembrane helix</keyword>
<evidence type="ECO:0000313" key="3">
    <source>
        <dbReference type="Proteomes" id="UP000199630"/>
    </source>
</evidence>
<feature type="transmembrane region" description="Helical" evidence="1">
    <location>
        <begin position="105"/>
        <end position="128"/>
    </location>
</feature>
<evidence type="ECO:0000256" key="1">
    <source>
        <dbReference type="SAM" id="Phobius"/>
    </source>
</evidence>
<gene>
    <name evidence="2" type="ORF">SAMN04487991_0966</name>
</gene>
<dbReference type="RefSeq" id="WP_090058246.1">
    <property type="nucleotide sequence ID" value="NZ_FORH01000001.1"/>
</dbReference>
<sequence length="171" mass="18361">MGVVTDIVRSYRAPRVVLRHRLGAGENEGGALVTLILACGLIFVAQWPRLSRLAFETGREVQMLMGATLLSWLFIMPLIFYILAGVIGLALRLTGSAATGYETRLALFWGLLCAAPLWLLWGLTAGFVGPGPTTSLVGALALLVLILFWGINLSEVARPAAAKPEVSKKET</sequence>
<keyword evidence="1" id="KW-0812">Transmembrane</keyword>
<evidence type="ECO:0008006" key="4">
    <source>
        <dbReference type="Google" id="ProtNLM"/>
    </source>
</evidence>
<organism evidence="2 3">
    <name type="scientific">Celeribacter neptunius</name>
    <dbReference type="NCBI Taxonomy" id="588602"/>
    <lineage>
        <taxon>Bacteria</taxon>
        <taxon>Pseudomonadati</taxon>
        <taxon>Pseudomonadota</taxon>
        <taxon>Alphaproteobacteria</taxon>
        <taxon>Rhodobacterales</taxon>
        <taxon>Roseobacteraceae</taxon>
        <taxon>Celeribacter</taxon>
    </lineage>
</organism>
<dbReference type="EMBL" id="FORH01000001">
    <property type="protein sequence ID" value="SFI82199.1"/>
    <property type="molecule type" value="Genomic_DNA"/>
</dbReference>
<feature type="transmembrane region" description="Helical" evidence="1">
    <location>
        <begin position="69"/>
        <end position="93"/>
    </location>
</feature>
<reference evidence="3" key="1">
    <citation type="submission" date="2016-10" db="EMBL/GenBank/DDBJ databases">
        <authorList>
            <person name="Varghese N."/>
            <person name="Submissions S."/>
        </authorList>
    </citation>
    <scope>NUCLEOTIDE SEQUENCE [LARGE SCALE GENOMIC DNA]</scope>
    <source>
        <strain evidence="3">DSM 26471</strain>
    </source>
</reference>